<dbReference type="GO" id="GO:0008154">
    <property type="term" value="P:actin polymerization or depolymerization"/>
    <property type="evidence" value="ECO:0007669"/>
    <property type="project" value="TreeGrafter"/>
</dbReference>
<name>A0AAD2HAI6_9AGAR</name>
<sequence>MAHLTKPTVYDIKDSNIALLGSDLEKRVREAGGDKEHAWAGAGTQVGLEIWRIEKFHVVEWPRDKYGSFYDGDSYIVLNTYKKTPDAKALSFDLHFWLGENTTQDEAGTAAYKTVELDDHLHGVPVEYREAQGCESDRFLSHFPHFVSLRGGVATGFHHVSDPPPLDLHKLYIIKVVASGRGTGLVVREVPAVAASLVAGDAYVLDKGTHVLQLNTTASAGKEKFKAAEFAQSLVAPRQGHCDVEVFDEGAPGSNKFLSEFGENTHIAAAFAAQEGSAAPTLFRLSDAGGEVSFSAVDSVSRSSLDSADAFLLDHSRDERPVIYVWIGRDASLDEQRLAVQYAQRYLHQHQLQGGGSRHGAATSIVKMREGQETAAFLRALDS</sequence>
<dbReference type="PANTHER" id="PTHR11977:SF130">
    <property type="entry name" value="SEVERIN"/>
    <property type="match status" value="1"/>
</dbReference>
<dbReference type="PANTHER" id="PTHR11977">
    <property type="entry name" value="VILLIN"/>
    <property type="match status" value="1"/>
</dbReference>
<dbReference type="SUPFAM" id="SSF55753">
    <property type="entry name" value="Actin depolymerizing proteins"/>
    <property type="match status" value="3"/>
</dbReference>
<dbReference type="InterPro" id="IPR007123">
    <property type="entry name" value="Gelsolin-like_dom"/>
</dbReference>
<dbReference type="Proteomes" id="UP001295794">
    <property type="component" value="Unassembled WGS sequence"/>
</dbReference>
<dbReference type="GO" id="GO:0051015">
    <property type="term" value="F:actin filament binding"/>
    <property type="evidence" value="ECO:0007669"/>
    <property type="project" value="InterPro"/>
</dbReference>
<dbReference type="Gene3D" id="3.40.20.10">
    <property type="entry name" value="Severin"/>
    <property type="match status" value="3"/>
</dbReference>
<dbReference type="GO" id="GO:0015629">
    <property type="term" value="C:actin cytoskeleton"/>
    <property type="evidence" value="ECO:0007669"/>
    <property type="project" value="TreeGrafter"/>
</dbReference>
<feature type="domain" description="Gelsolin-like" evidence="1">
    <location>
        <begin position="298"/>
        <end position="378"/>
    </location>
</feature>
<dbReference type="CDD" id="cd11290">
    <property type="entry name" value="gelsolin_S1_like"/>
    <property type="match status" value="1"/>
</dbReference>
<accession>A0AAD2HAI6</accession>
<reference evidence="2" key="1">
    <citation type="submission" date="2023-11" db="EMBL/GenBank/DDBJ databases">
        <authorList>
            <person name="De Vega J J."/>
            <person name="De Vega J J."/>
        </authorList>
    </citation>
    <scope>NUCLEOTIDE SEQUENCE</scope>
</reference>
<dbReference type="Pfam" id="PF00626">
    <property type="entry name" value="Gelsolin"/>
    <property type="match status" value="2"/>
</dbReference>
<dbReference type="InterPro" id="IPR029006">
    <property type="entry name" value="ADF-H/Gelsolin-like_dom_sf"/>
</dbReference>
<protein>
    <recommendedName>
        <fullName evidence="1">Gelsolin-like domain-containing protein</fullName>
    </recommendedName>
</protein>
<evidence type="ECO:0000259" key="1">
    <source>
        <dbReference type="Pfam" id="PF00626"/>
    </source>
</evidence>
<gene>
    <name evidence="2" type="ORF">MYCIT1_LOCUS14960</name>
</gene>
<proteinExistence type="predicted"/>
<dbReference type="AlphaFoldDB" id="A0AAD2HAI6"/>
<organism evidence="2 3">
    <name type="scientific">Mycena citricolor</name>
    <dbReference type="NCBI Taxonomy" id="2018698"/>
    <lineage>
        <taxon>Eukaryota</taxon>
        <taxon>Fungi</taxon>
        <taxon>Dikarya</taxon>
        <taxon>Basidiomycota</taxon>
        <taxon>Agaricomycotina</taxon>
        <taxon>Agaricomycetes</taxon>
        <taxon>Agaricomycetidae</taxon>
        <taxon>Agaricales</taxon>
        <taxon>Marasmiineae</taxon>
        <taxon>Mycenaceae</taxon>
        <taxon>Mycena</taxon>
    </lineage>
</organism>
<dbReference type="SMART" id="SM00262">
    <property type="entry name" value="GEL"/>
    <property type="match status" value="3"/>
</dbReference>
<feature type="domain" description="Gelsolin-like" evidence="1">
    <location>
        <begin position="65"/>
        <end position="140"/>
    </location>
</feature>
<dbReference type="PRINTS" id="PR00597">
    <property type="entry name" value="GELSOLIN"/>
</dbReference>
<dbReference type="EMBL" id="CAVNYO010000167">
    <property type="protein sequence ID" value="CAK5270497.1"/>
    <property type="molecule type" value="Genomic_DNA"/>
</dbReference>
<dbReference type="InterPro" id="IPR007122">
    <property type="entry name" value="Villin/Gelsolin"/>
</dbReference>
<keyword evidence="3" id="KW-1185">Reference proteome</keyword>
<evidence type="ECO:0000313" key="3">
    <source>
        <dbReference type="Proteomes" id="UP001295794"/>
    </source>
</evidence>
<evidence type="ECO:0000313" key="2">
    <source>
        <dbReference type="EMBL" id="CAK5270497.1"/>
    </source>
</evidence>
<comment type="caution">
    <text evidence="2">The sequence shown here is derived from an EMBL/GenBank/DDBJ whole genome shotgun (WGS) entry which is preliminary data.</text>
</comment>
<dbReference type="GO" id="GO:0005737">
    <property type="term" value="C:cytoplasm"/>
    <property type="evidence" value="ECO:0007669"/>
    <property type="project" value="TreeGrafter"/>
</dbReference>